<dbReference type="AlphaFoldDB" id="A0A1X0AGW5"/>
<dbReference type="OrthoDB" id="4764725at2"/>
<evidence type="ECO:0000256" key="1">
    <source>
        <dbReference type="SAM" id="Phobius"/>
    </source>
</evidence>
<accession>A0A1X0AGW5</accession>
<proteinExistence type="predicted"/>
<comment type="caution">
    <text evidence="2">The sequence shown here is derived from an EMBL/GenBank/DDBJ whole genome shotgun (WGS) entry which is preliminary data.</text>
</comment>
<dbReference type="EMBL" id="MVHF01000036">
    <property type="protein sequence ID" value="ORA29307.1"/>
    <property type="molecule type" value="Genomic_DNA"/>
</dbReference>
<dbReference type="Proteomes" id="UP000192448">
    <property type="component" value="Unassembled WGS sequence"/>
</dbReference>
<dbReference type="RefSeq" id="WP_083167721.1">
    <property type="nucleotide sequence ID" value="NZ_MVHF01000036.1"/>
</dbReference>
<keyword evidence="1" id="KW-0812">Transmembrane</keyword>
<organism evidence="2 3">
    <name type="scientific">Mycobacterium aquaticum</name>
    <dbReference type="NCBI Taxonomy" id="1927124"/>
    <lineage>
        <taxon>Bacteria</taxon>
        <taxon>Bacillati</taxon>
        <taxon>Actinomycetota</taxon>
        <taxon>Actinomycetes</taxon>
        <taxon>Mycobacteriales</taxon>
        <taxon>Mycobacteriaceae</taxon>
        <taxon>Mycobacterium</taxon>
    </lineage>
</organism>
<protein>
    <submittedName>
        <fullName evidence="2">Uncharacterized protein</fullName>
    </submittedName>
</protein>
<keyword evidence="1" id="KW-0472">Membrane</keyword>
<feature type="transmembrane region" description="Helical" evidence="1">
    <location>
        <begin position="92"/>
        <end position="112"/>
    </location>
</feature>
<feature type="transmembrane region" description="Helical" evidence="1">
    <location>
        <begin position="34"/>
        <end position="55"/>
    </location>
</feature>
<keyword evidence="3" id="KW-1185">Reference proteome</keyword>
<evidence type="ECO:0000313" key="3">
    <source>
        <dbReference type="Proteomes" id="UP000192448"/>
    </source>
</evidence>
<gene>
    <name evidence="2" type="ORF">BST13_27385</name>
</gene>
<evidence type="ECO:0000313" key="2">
    <source>
        <dbReference type="EMBL" id="ORA29307.1"/>
    </source>
</evidence>
<name>A0A1X0AGW5_9MYCO</name>
<reference evidence="2 3" key="1">
    <citation type="submission" date="2017-02" db="EMBL/GenBank/DDBJ databases">
        <title>The new phylogeny of genus Mycobacterium.</title>
        <authorList>
            <person name="Tortoli E."/>
            <person name="Trovato A."/>
            <person name="Cirillo D.M."/>
        </authorList>
    </citation>
    <scope>NUCLEOTIDE SEQUENCE [LARGE SCALE GENOMIC DNA]</scope>
    <source>
        <strain evidence="2 3">RW6</strain>
    </source>
</reference>
<sequence length="114" mass="12244">MTAADQMARQTGSVAGADFLAWIALALIVRDHLWLFVLGAIAIALPIALSAQWTFQCSAWVNDGSARGRRRRAGIFERCHSHSQAVMTQYDAAAAVAVVIAVINALILIAALQR</sequence>
<keyword evidence="1" id="KW-1133">Transmembrane helix</keyword>